<keyword evidence="1" id="KW-0472">Membrane</keyword>
<organism evidence="2 3">
    <name type="scientific">Chitinimonas taiwanensis DSM 18899</name>
    <dbReference type="NCBI Taxonomy" id="1121279"/>
    <lineage>
        <taxon>Bacteria</taxon>
        <taxon>Pseudomonadati</taxon>
        <taxon>Pseudomonadota</taxon>
        <taxon>Betaproteobacteria</taxon>
        <taxon>Neisseriales</taxon>
        <taxon>Chitinibacteraceae</taxon>
        <taxon>Chitinimonas</taxon>
    </lineage>
</organism>
<reference evidence="2 3" key="1">
    <citation type="submission" date="2016-11" db="EMBL/GenBank/DDBJ databases">
        <authorList>
            <person name="Jaros S."/>
            <person name="Januszkiewicz K."/>
            <person name="Wedrychowicz H."/>
        </authorList>
    </citation>
    <scope>NUCLEOTIDE SEQUENCE [LARGE SCALE GENOMIC DNA]</scope>
    <source>
        <strain evidence="2 3">DSM 18899</strain>
    </source>
</reference>
<dbReference type="PANTHER" id="PTHR41386">
    <property type="entry name" value="INTEGRAL MEMBRANE PROTEIN-RELATED"/>
    <property type="match status" value="1"/>
</dbReference>
<sequence>MPMHTSHDPSPVSTPAHADPLRFHRPHAHLSAPFGNDWFALKAEAFARFFGTPVFLIGQTAIVLVWIGLNVAGHTAFDPYPFILLNLAFSLQAAYAAPLILLAQTRQAARDKAHSDADAQHREMLAAANNQRLEIAAQQTAQLMSLLQQNTELTSTTKQLSERIEMLTQQLHQHVLGGDSTKQA</sequence>
<evidence type="ECO:0000313" key="3">
    <source>
        <dbReference type="Proteomes" id="UP000186513"/>
    </source>
</evidence>
<feature type="transmembrane region" description="Helical" evidence="1">
    <location>
        <begin position="81"/>
        <end position="102"/>
    </location>
</feature>
<dbReference type="InterPro" id="IPR010406">
    <property type="entry name" value="DUF1003"/>
</dbReference>
<dbReference type="EMBL" id="FPKR01000010">
    <property type="protein sequence ID" value="SFZ77817.1"/>
    <property type="molecule type" value="Genomic_DNA"/>
</dbReference>
<dbReference type="Proteomes" id="UP000186513">
    <property type="component" value="Unassembled WGS sequence"/>
</dbReference>
<gene>
    <name evidence="2" type="ORF">SAMN02745887_02614</name>
</gene>
<proteinExistence type="predicted"/>
<protein>
    <submittedName>
        <fullName evidence="2">Uncharacterized membrane protein</fullName>
    </submittedName>
</protein>
<feature type="transmembrane region" description="Helical" evidence="1">
    <location>
        <begin position="49"/>
        <end position="69"/>
    </location>
</feature>
<dbReference type="AlphaFoldDB" id="A0A1K2HMP3"/>
<accession>A0A1K2HMP3</accession>
<keyword evidence="3" id="KW-1185">Reference proteome</keyword>
<dbReference type="PANTHER" id="PTHR41386:SF1">
    <property type="entry name" value="MEMBRANE PROTEIN"/>
    <property type="match status" value="1"/>
</dbReference>
<dbReference type="RefSeq" id="WP_217651469.1">
    <property type="nucleotide sequence ID" value="NZ_FPKR01000010.1"/>
</dbReference>
<evidence type="ECO:0000313" key="2">
    <source>
        <dbReference type="EMBL" id="SFZ77817.1"/>
    </source>
</evidence>
<evidence type="ECO:0000256" key="1">
    <source>
        <dbReference type="SAM" id="Phobius"/>
    </source>
</evidence>
<keyword evidence="1" id="KW-1133">Transmembrane helix</keyword>
<name>A0A1K2HMP3_9NEIS</name>
<dbReference type="Pfam" id="PF06210">
    <property type="entry name" value="DUF1003"/>
    <property type="match status" value="1"/>
</dbReference>
<keyword evidence="1" id="KW-0812">Transmembrane</keyword>